<dbReference type="SUPFAM" id="SSF47592">
    <property type="entry name" value="SWIB/MDM2 domain"/>
    <property type="match status" value="1"/>
</dbReference>
<dbReference type="InParanoid" id="A0A0C2ZQT3"/>
<keyword evidence="4" id="KW-1185">Reference proteome</keyword>
<evidence type="ECO:0000259" key="2">
    <source>
        <dbReference type="PROSITE" id="PS51925"/>
    </source>
</evidence>
<accession>A0A0C2ZQT3</accession>
<reference evidence="4" key="2">
    <citation type="submission" date="2015-01" db="EMBL/GenBank/DDBJ databases">
        <title>Evolutionary Origins and Diversification of the Mycorrhizal Mutualists.</title>
        <authorList>
            <consortium name="DOE Joint Genome Institute"/>
            <consortium name="Mycorrhizal Genomics Consortium"/>
            <person name="Kohler A."/>
            <person name="Kuo A."/>
            <person name="Nagy L.G."/>
            <person name="Floudas D."/>
            <person name="Copeland A."/>
            <person name="Barry K.W."/>
            <person name="Cichocki N."/>
            <person name="Veneault-Fourrey C."/>
            <person name="LaButti K."/>
            <person name="Lindquist E.A."/>
            <person name="Lipzen A."/>
            <person name="Lundell T."/>
            <person name="Morin E."/>
            <person name="Murat C."/>
            <person name="Riley R."/>
            <person name="Ohm R."/>
            <person name="Sun H."/>
            <person name="Tunlid A."/>
            <person name="Henrissat B."/>
            <person name="Grigoriev I.V."/>
            <person name="Hibbett D.S."/>
            <person name="Martin F."/>
        </authorList>
    </citation>
    <scope>NUCLEOTIDE SEQUENCE [LARGE SCALE GENOMIC DNA]</scope>
    <source>
        <strain evidence="4">Foug A</strain>
    </source>
</reference>
<dbReference type="Proteomes" id="UP000053989">
    <property type="component" value="Unassembled WGS sequence"/>
</dbReference>
<name>A0A0C2ZQT3_9AGAM</name>
<dbReference type="HOGENOM" id="CLU_046065_1_1_1"/>
<proteinExistence type="predicted"/>
<dbReference type="OrthoDB" id="10251073at2759"/>
<dbReference type="STRING" id="1036808.A0A0C2ZQT3"/>
<dbReference type="PANTHER" id="PTHR13844">
    <property type="entry name" value="SWI/SNF-RELATED MATRIX-ASSOCIATED ACTIN-DEPENDENT REGULATOR OF CHROMATIN SUBFAMILY D"/>
    <property type="match status" value="1"/>
</dbReference>
<feature type="region of interest" description="Disordered" evidence="1">
    <location>
        <begin position="88"/>
        <end position="199"/>
    </location>
</feature>
<feature type="domain" description="DM2" evidence="2">
    <location>
        <begin position="198"/>
        <end position="271"/>
    </location>
</feature>
<gene>
    <name evidence="3" type="ORF">SCLCIDRAFT_116207</name>
</gene>
<evidence type="ECO:0000313" key="4">
    <source>
        <dbReference type="Proteomes" id="UP000053989"/>
    </source>
</evidence>
<evidence type="ECO:0000256" key="1">
    <source>
        <dbReference type="SAM" id="MobiDB-lite"/>
    </source>
</evidence>
<dbReference type="Pfam" id="PF02201">
    <property type="entry name" value="SWIB"/>
    <property type="match status" value="1"/>
</dbReference>
<dbReference type="InterPro" id="IPR019835">
    <property type="entry name" value="SWIB_domain"/>
</dbReference>
<dbReference type="Gene3D" id="1.10.245.10">
    <property type="entry name" value="SWIB/MDM2 domain"/>
    <property type="match status" value="1"/>
</dbReference>
<dbReference type="InterPro" id="IPR036885">
    <property type="entry name" value="SWIB_MDM2_dom_sf"/>
</dbReference>
<evidence type="ECO:0000313" key="3">
    <source>
        <dbReference type="EMBL" id="KIM63938.1"/>
    </source>
</evidence>
<reference evidence="3 4" key="1">
    <citation type="submission" date="2014-04" db="EMBL/GenBank/DDBJ databases">
        <authorList>
            <consortium name="DOE Joint Genome Institute"/>
            <person name="Kuo A."/>
            <person name="Kohler A."/>
            <person name="Nagy L.G."/>
            <person name="Floudas D."/>
            <person name="Copeland A."/>
            <person name="Barry K.W."/>
            <person name="Cichocki N."/>
            <person name="Veneault-Fourrey C."/>
            <person name="LaButti K."/>
            <person name="Lindquist E.A."/>
            <person name="Lipzen A."/>
            <person name="Lundell T."/>
            <person name="Morin E."/>
            <person name="Murat C."/>
            <person name="Sun H."/>
            <person name="Tunlid A."/>
            <person name="Henrissat B."/>
            <person name="Grigoriev I.V."/>
            <person name="Hibbett D.S."/>
            <person name="Martin F."/>
            <person name="Nordberg H.P."/>
            <person name="Cantor M.N."/>
            <person name="Hua S.X."/>
        </authorList>
    </citation>
    <scope>NUCLEOTIDE SEQUENCE [LARGE SCALE GENOMIC DNA]</scope>
    <source>
        <strain evidence="3 4">Foug A</strain>
    </source>
</reference>
<organism evidence="3 4">
    <name type="scientific">Scleroderma citrinum Foug A</name>
    <dbReference type="NCBI Taxonomy" id="1036808"/>
    <lineage>
        <taxon>Eukaryota</taxon>
        <taxon>Fungi</taxon>
        <taxon>Dikarya</taxon>
        <taxon>Basidiomycota</taxon>
        <taxon>Agaricomycotina</taxon>
        <taxon>Agaricomycetes</taxon>
        <taxon>Agaricomycetidae</taxon>
        <taxon>Boletales</taxon>
        <taxon>Sclerodermatineae</taxon>
        <taxon>Sclerodermataceae</taxon>
        <taxon>Scleroderma</taxon>
    </lineage>
</organism>
<dbReference type="EMBL" id="KN822031">
    <property type="protein sequence ID" value="KIM63938.1"/>
    <property type="molecule type" value="Genomic_DNA"/>
</dbReference>
<sequence length="271" mass="29673">MVQTNTPADGTSSSAISAIAFDLEALKEPITRILSAPGVDLKTITAKRVRKQLLQDASLGLTSEGLKVRREEVDRLITQIYEVVCQEAPDDDGSKRKREDGEEEDGVDEQAEGSESGGDAEEEPKPRPKKKGKKTVEESDAALARKLSSEINGRSRRAASSPKKTKRRVKSSATVDSEDDGDDVEGKKKKRGGGARGGFAKEFTLSEPLSVVVGVEKLSRPQVVKKLWEYIHGHDLQNPSNKKEIICDDALRAVFAVEKIDMFRMNKVLGQ</sequence>
<feature type="compositionally biased region" description="Acidic residues" evidence="1">
    <location>
        <begin position="101"/>
        <end position="122"/>
    </location>
</feature>
<dbReference type="AlphaFoldDB" id="A0A0C2ZQT3"/>
<dbReference type="InterPro" id="IPR003121">
    <property type="entry name" value="SWIB_MDM2_domain"/>
</dbReference>
<dbReference type="SMART" id="SM00151">
    <property type="entry name" value="SWIB"/>
    <property type="match status" value="1"/>
</dbReference>
<dbReference type="CDD" id="cd10567">
    <property type="entry name" value="SWIB-MDM2_like"/>
    <property type="match status" value="1"/>
</dbReference>
<protein>
    <recommendedName>
        <fullName evidence="2">DM2 domain-containing protein</fullName>
    </recommendedName>
</protein>
<dbReference type="PROSITE" id="PS51925">
    <property type="entry name" value="SWIB_MDM2"/>
    <property type="match status" value="1"/>
</dbReference>